<name>A0AB34GAT2_9HYPO</name>
<dbReference type="PANTHER" id="PTHR48419:SF1">
    <property type="entry name" value="SULFOTRANSFERASE DOMAIN-CONTAINING PROTEIN"/>
    <property type="match status" value="1"/>
</dbReference>
<dbReference type="InterPro" id="IPR053226">
    <property type="entry name" value="Pyrrolopyrazine_biosynth_F"/>
</dbReference>
<gene>
    <name evidence="1" type="ORF">O9K51_02030</name>
</gene>
<organism evidence="1 2">
    <name type="scientific">Purpureocillium lavendulum</name>
    <dbReference type="NCBI Taxonomy" id="1247861"/>
    <lineage>
        <taxon>Eukaryota</taxon>
        <taxon>Fungi</taxon>
        <taxon>Dikarya</taxon>
        <taxon>Ascomycota</taxon>
        <taxon>Pezizomycotina</taxon>
        <taxon>Sordariomycetes</taxon>
        <taxon>Hypocreomycetidae</taxon>
        <taxon>Hypocreales</taxon>
        <taxon>Ophiocordycipitaceae</taxon>
        <taxon>Purpureocillium</taxon>
    </lineage>
</organism>
<evidence type="ECO:0000313" key="1">
    <source>
        <dbReference type="EMBL" id="KAJ6447255.1"/>
    </source>
</evidence>
<accession>A0AB34GAT2</accession>
<dbReference type="EMBL" id="JAQHRD010000001">
    <property type="protein sequence ID" value="KAJ6447255.1"/>
    <property type="molecule type" value="Genomic_DNA"/>
</dbReference>
<sequence length="314" mass="35547">MADVRPVLLVSFPRSASNLLVRMLALDDQPAVAQNEKRGYHLMAMATLPQDENLWDRPLSRWGDNNQRLRQAAEDGFRALEKTRAVGIAEKKIAFSKEHATLLTDPSVLSKYIFAEDDTADRPWRMDHHDVEREAPLKSGSSPLNDTMFSDAYLQQWDMVFLIRHPALAFPSLYRIFMGATPDLDVKKGTETFSPPEGRTWPLLLDADDVVANPMIVEKFAALIGMDPSKVQSTWSPLTAEEREKMSARARIMLSTLNASNGLMADKSAAGLDLDDEARKWEQEFGPAAAAKLERWVREAMPDYEYLRDKRLRL</sequence>
<dbReference type="Proteomes" id="UP001163105">
    <property type="component" value="Unassembled WGS sequence"/>
</dbReference>
<dbReference type="PANTHER" id="PTHR48419">
    <property type="entry name" value="SULFOTRANSFERASE DOMAIN-CONTAINING PROTEIN"/>
    <property type="match status" value="1"/>
</dbReference>
<dbReference type="InterPro" id="IPR027417">
    <property type="entry name" value="P-loop_NTPase"/>
</dbReference>
<keyword evidence="2" id="KW-1185">Reference proteome</keyword>
<dbReference type="SUPFAM" id="SSF52540">
    <property type="entry name" value="P-loop containing nucleoside triphosphate hydrolases"/>
    <property type="match status" value="1"/>
</dbReference>
<reference evidence="1" key="1">
    <citation type="submission" date="2023-01" db="EMBL/GenBank/DDBJ databases">
        <title>The growth and conidiation of Purpureocillium lavendulum are regulated by nitrogen source and histone H3K14 acetylation.</title>
        <authorList>
            <person name="Tang P."/>
            <person name="Han J."/>
            <person name="Zhang C."/>
            <person name="Tang P."/>
            <person name="Qi F."/>
            <person name="Zhang K."/>
            <person name="Liang L."/>
        </authorList>
    </citation>
    <scope>NUCLEOTIDE SEQUENCE</scope>
    <source>
        <strain evidence="1">YMF1.00683</strain>
    </source>
</reference>
<dbReference type="Gene3D" id="3.40.50.300">
    <property type="entry name" value="P-loop containing nucleotide triphosphate hydrolases"/>
    <property type="match status" value="1"/>
</dbReference>
<comment type="caution">
    <text evidence="1">The sequence shown here is derived from an EMBL/GenBank/DDBJ whole genome shotgun (WGS) entry which is preliminary data.</text>
</comment>
<protein>
    <submittedName>
        <fullName evidence="1">Importin beta-5 subunit</fullName>
    </submittedName>
</protein>
<proteinExistence type="predicted"/>
<dbReference type="AlphaFoldDB" id="A0AB34GAT2"/>
<evidence type="ECO:0000313" key="2">
    <source>
        <dbReference type="Proteomes" id="UP001163105"/>
    </source>
</evidence>